<accession>A0A9X2WGK1</accession>
<dbReference type="Gene3D" id="3.60.15.10">
    <property type="entry name" value="Ribonuclease Z/Hydroxyacylglutathione hydrolase-like"/>
    <property type="match status" value="1"/>
</dbReference>
<feature type="chain" id="PRO_5040980591" evidence="2">
    <location>
        <begin position="22"/>
        <end position="309"/>
    </location>
</feature>
<dbReference type="InterPro" id="IPR001279">
    <property type="entry name" value="Metallo-B-lactamas"/>
</dbReference>
<keyword evidence="5" id="KW-1185">Reference proteome</keyword>
<dbReference type="SUPFAM" id="SSF56281">
    <property type="entry name" value="Metallo-hydrolase/oxidoreductase"/>
    <property type="match status" value="1"/>
</dbReference>
<evidence type="ECO:0000256" key="2">
    <source>
        <dbReference type="SAM" id="SignalP"/>
    </source>
</evidence>
<dbReference type="GO" id="GO:0016787">
    <property type="term" value="F:hydrolase activity"/>
    <property type="evidence" value="ECO:0007669"/>
    <property type="project" value="UniProtKB-KW"/>
</dbReference>
<dbReference type="InterPro" id="IPR036866">
    <property type="entry name" value="RibonucZ/Hydroxyglut_hydro"/>
</dbReference>
<dbReference type="PANTHER" id="PTHR43546">
    <property type="entry name" value="UPF0173 METAL-DEPENDENT HYDROLASE MJ1163-RELATED"/>
    <property type="match status" value="1"/>
</dbReference>
<protein>
    <submittedName>
        <fullName evidence="4">MBL fold metallo-hydrolase</fullName>
    </submittedName>
</protein>
<dbReference type="Proteomes" id="UP001147830">
    <property type="component" value="Unassembled WGS sequence"/>
</dbReference>
<organism evidence="4 5">
    <name type="scientific">Thalassolituus pacificus</name>
    <dbReference type="NCBI Taxonomy" id="2975440"/>
    <lineage>
        <taxon>Bacteria</taxon>
        <taxon>Pseudomonadati</taxon>
        <taxon>Pseudomonadota</taxon>
        <taxon>Gammaproteobacteria</taxon>
        <taxon>Oceanospirillales</taxon>
        <taxon>Oceanospirillaceae</taxon>
        <taxon>Thalassolituus</taxon>
    </lineage>
</organism>
<keyword evidence="2" id="KW-0732">Signal</keyword>
<dbReference type="InterPro" id="IPR050114">
    <property type="entry name" value="UPF0173_UPF0282_UlaG_hydrolase"/>
</dbReference>
<dbReference type="PANTHER" id="PTHR43546:SF9">
    <property type="entry name" value="L-ASCORBATE-6-PHOSPHATE LACTONASE ULAG-RELATED"/>
    <property type="match status" value="1"/>
</dbReference>
<sequence>MHHYLTALCLSLLLGAADLLAAESGTGQADTVSSPPQVSITWLGGPTMLLEFNGFRLLTDPMLGSGQHAFIMGDPNEPFDLKHGPNIKEHARLTALPETDLSQLDLLLLSHAHEDHFDQQAQSQLDKGLPLLVPEHDLGALRAKGFTAVQSLAWQQSLEYQAGAGHIRITAVAAHHSADPAMDALLGAGNGYWLEFSQGNWSKRLYWTGDTMPVSDVLTQVQTLIQQRGPLDILVPHLGRVGTPGPLGQISMGASDVVDMAHALQPAHLLPIHHSSYALYLEPISVLTEASTGEDYQLDLPQEGVTLHY</sequence>
<proteinExistence type="predicted"/>
<dbReference type="RefSeq" id="WP_260976818.1">
    <property type="nucleotide sequence ID" value="NZ_JAOANI010000020.1"/>
</dbReference>
<keyword evidence="1" id="KW-0378">Hydrolase</keyword>
<evidence type="ECO:0000259" key="3">
    <source>
        <dbReference type="Pfam" id="PF12706"/>
    </source>
</evidence>
<evidence type="ECO:0000256" key="1">
    <source>
        <dbReference type="ARBA" id="ARBA00022801"/>
    </source>
</evidence>
<dbReference type="Pfam" id="PF12706">
    <property type="entry name" value="Lactamase_B_2"/>
    <property type="match status" value="1"/>
</dbReference>
<name>A0A9X2WGK1_9GAMM</name>
<reference evidence="4" key="2">
    <citation type="submission" date="2022-08" db="EMBL/GenBank/DDBJ databases">
        <authorList>
            <person name="Dong C."/>
        </authorList>
    </citation>
    <scope>NUCLEOTIDE SEQUENCE</scope>
    <source>
        <strain evidence="4">59MF3M-4</strain>
    </source>
</reference>
<evidence type="ECO:0000313" key="4">
    <source>
        <dbReference type="EMBL" id="MCT7359955.1"/>
    </source>
</evidence>
<dbReference type="AlphaFoldDB" id="A0A9X2WGK1"/>
<feature type="domain" description="Metallo-beta-lactamase" evidence="3">
    <location>
        <begin position="87"/>
        <end position="274"/>
    </location>
</feature>
<dbReference type="EMBL" id="JAOANI010000020">
    <property type="protein sequence ID" value="MCT7359955.1"/>
    <property type="molecule type" value="Genomic_DNA"/>
</dbReference>
<feature type="signal peptide" evidence="2">
    <location>
        <begin position="1"/>
        <end position="21"/>
    </location>
</feature>
<gene>
    <name evidence="4" type="ORF">NYR02_13125</name>
</gene>
<comment type="caution">
    <text evidence="4">The sequence shown here is derived from an EMBL/GenBank/DDBJ whole genome shotgun (WGS) entry which is preliminary data.</text>
</comment>
<evidence type="ECO:0000313" key="5">
    <source>
        <dbReference type="Proteomes" id="UP001147830"/>
    </source>
</evidence>
<reference evidence="4" key="1">
    <citation type="journal article" date="2022" name="Front. Microbiol.">
        <title>Genome-based taxonomic rearrangement of Oceanobacter-related bacteria including the description of Thalassolituus hydrocarbonoclasticus sp. nov. and Thalassolituus pacificus sp. nov. and emended description of the genus Thalassolituus.</title>
        <authorList>
            <person name="Dong C."/>
            <person name="Wei L."/>
            <person name="Wang J."/>
            <person name="Lai Q."/>
            <person name="Huang Z."/>
            <person name="Shao Z."/>
        </authorList>
    </citation>
    <scope>NUCLEOTIDE SEQUENCE</scope>
    <source>
        <strain evidence="4">59MF3M-4</strain>
    </source>
</reference>